<evidence type="ECO:0000313" key="3">
    <source>
        <dbReference type="Proteomes" id="UP000233837"/>
    </source>
</evidence>
<evidence type="ECO:0000259" key="1">
    <source>
        <dbReference type="Pfam" id="PF13966"/>
    </source>
</evidence>
<accession>A0A2I0WTA6</accession>
<dbReference type="AlphaFoldDB" id="A0A2I0WTA6"/>
<feature type="domain" description="Reverse transcriptase zinc-binding" evidence="1">
    <location>
        <begin position="8"/>
        <end position="76"/>
    </location>
</feature>
<name>A0A2I0WTA6_9ASPA</name>
<reference evidence="2 3" key="2">
    <citation type="journal article" date="2017" name="Nature">
        <title>The Apostasia genome and the evolution of orchids.</title>
        <authorList>
            <person name="Zhang G.Q."/>
            <person name="Liu K.W."/>
            <person name="Li Z."/>
            <person name="Lohaus R."/>
            <person name="Hsiao Y.Y."/>
            <person name="Niu S.C."/>
            <person name="Wang J.Y."/>
            <person name="Lin Y.C."/>
            <person name="Xu Q."/>
            <person name="Chen L.J."/>
            <person name="Yoshida K."/>
            <person name="Fujiwara S."/>
            <person name="Wang Z.W."/>
            <person name="Zhang Y.Q."/>
            <person name="Mitsuda N."/>
            <person name="Wang M."/>
            <person name="Liu G.H."/>
            <person name="Pecoraro L."/>
            <person name="Huang H.X."/>
            <person name="Xiao X.J."/>
            <person name="Lin M."/>
            <person name="Wu X.Y."/>
            <person name="Wu W.L."/>
            <person name="Chen Y.Y."/>
            <person name="Chang S.B."/>
            <person name="Sakamoto S."/>
            <person name="Ohme-Takagi M."/>
            <person name="Yagi M."/>
            <person name="Zeng S.J."/>
            <person name="Shen C.Y."/>
            <person name="Yeh C.M."/>
            <person name="Luo Y.B."/>
            <person name="Tsai W.C."/>
            <person name="Van de Peer Y."/>
            <person name="Liu Z.J."/>
        </authorList>
    </citation>
    <scope>NUCLEOTIDE SEQUENCE [LARGE SCALE GENOMIC DNA]</scope>
    <source>
        <tissue evidence="2">The whole plant</tissue>
    </source>
</reference>
<dbReference type="Pfam" id="PF13966">
    <property type="entry name" value="zf-RVT"/>
    <property type="match status" value="1"/>
</dbReference>
<keyword evidence="3" id="KW-1185">Reference proteome</keyword>
<dbReference type="InterPro" id="IPR026960">
    <property type="entry name" value="RVT-Znf"/>
</dbReference>
<organism evidence="2 3">
    <name type="scientific">Dendrobium catenatum</name>
    <dbReference type="NCBI Taxonomy" id="906689"/>
    <lineage>
        <taxon>Eukaryota</taxon>
        <taxon>Viridiplantae</taxon>
        <taxon>Streptophyta</taxon>
        <taxon>Embryophyta</taxon>
        <taxon>Tracheophyta</taxon>
        <taxon>Spermatophyta</taxon>
        <taxon>Magnoliopsida</taxon>
        <taxon>Liliopsida</taxon>
        <taxon>Asparagales</taxon>
        <taxon>Orchidaceae</taxon>
        <taxon>Epidendroideae</taxon>
        <taxon>Malaxideae</taxon>
        <taxon>Dendrobiinae</taxon>
        <taxon>Dendrobium</taxon>
    </lineage>
</organism>
<proteinExistence type="predicted"/>
<dbReference type="Proteomes" id="UP000233837">
    <property type="component" value="Unassembled WGS sequence"/>
</dbReference>
<protein>
    <recommendedName>
        <fullName evidence="1">Reverse transcriptase zinc-binding domain-containing protein</fullName>
    </recommendedName>
</protein>
<gene>
    <name evidence="2" type="ORF">MA16_Dca000230</name>
</gene>
<evidence type="ECO:0000313" key="2">
    <source>
        <dbReference type="EMBL" id="PKU78886.1"/>
    </source>
</evidence>
<dbReference type="EMBL" id="KZ502442">
    <property type="protein sequence ID" value="PKU78886.1"/>
    <property type="molecule type" value="Genomic_DNA"/>
</dbReference>
<reference evidence="2 3" key="1">
    <citation type="journal article" date="2016" name="Sci. Rep.">
        <title>The Dendrobium catenatum Lindl. genome sequence provides insights into polysaccharide synthase, floral development and adaptive evolution.</title>
        <authorList>
            <person name="Zhang G.Q."/>
            <person name="Xu Q."/>
            <person name="Bian C."/>
            <person name="Tsai W.C."/>
            <person name="Yeh C.M."/>
            <person name="Liu K.W."/>
            <person name="Yoshida K."/>
            <person name="Zhang L.S."/>
            <person name="Chang S.B."/>
            <person name="Chen F."/>
            <person name="Shi Y."/>
            <person name="Su Y.Y."/>
            <person name="Zhang Y.Q."/>
            <person name="Chen L.J."/>
            <person name="Yin Y."/>
            <person name="Lin M."/>
            <person name="Huang H."/>
            <person name="Deng H."/>
            <person name="Wang Z.W."/>
            <person name="Zhu S.L."/>
            <person name="Zhao X."/>
            <person name="Deng C."/>
            <person name="Niu S.C."/>
            <person name="Huang J."/>
            <person name="Wang M."/>
            <person name="Liu G.H."/>
            <person name="Yang H.J."/>
            <person name="Xiao X.J."/>
            <person name="Hsiao Y.Y."/>
            <person name="Wu W.L."/>
            <person name="Chen Y.Y."/>
            <person name="Mitsuda N."/>
            <person name="Ohme-Takagi M."/>
            <person name="Luo Y.B."/>
            <person name="Van de Peer Y."/>
            <person name="Liu Z.J."/>
        </authorList>
    </citation>
    <scope>NUCLEOTIDE SEQUENCE [LARGE SCALE GENOMIC DNA]</scope>
    <source>
        <tissue evidence="2">The whole plant</tissue>
    </source>
</reference>
<sequence length="159" mass="19510">MFYFSNFLKVTWHKYIWHKRFALKYSSYAWLAVLDGLKSVEVPAKRNIFINLTCPLFEEENESITHLFFQCDFSFQILRILMPDVETFLLRPTLLQFFNFFYEVHWYKSHDKNFSFSMVCYLVYFIWRERNQRRFSRKQASPITLYRLVISAISFKATR</sequence>